<dbReference type="InterPro" id="IPR036291">
    <property type="entry name" value="NAD(P)-bd_dom_sf"/>
</dbReference>
<comment type="caution">
    <text evidence="3">The sequence shown here is derived from an EMBL/GenBank/DDBJ whole genome shotgun (WGS) entry which is preliminary data.</text>
</comment>
<accession>A0A7C8N4S5</accession>
<protein>
    <recommendedName>
        <fullName evidence="2">NAD(P)-binding domain-containing protein</fullName>
    </recommendedName>
</protein>
<dbReference type="Proteomes" id="UP000475325">
    <property type="component" value="Unassembled WGS sequence"/>
</dbReference>
<evidence type="ECO:0000313" key="4">
    <source>
        <dbReference type="Proteomes" id="UP000475325"/>
    </source>
</evidence>
<dbReference type="SUPFAM" id="SSF51735">
    <property type="entry name" value="NAD(P)-binding Rossmann-fold domains"/>
    <property type="match status" value="1"/>
</dbReference>
<evidence type="ECO:0000259" key="2">
    <source>
        <dbReference type="Pfam" id="PF13460"/>
    </source>
</evidence>
<dbReference type="InterPro" id="IPR051606">
    <property type="entry name" value="Polyketide_Oxido-like"/>
</dbReference>
<dbReference type="PANTHER" id="PTHR43355:SF2">
    <property type="entry name" value="FLAVIN REDUCTASE (NADPH)"/>
    <property type="match status" value="1"/>
</dbReference>
<dbReference type="PANTHER" id="PTHR43355">
    <property type="entry name" value="FLAVIN REDUCTASE (NADPH)"/>
    <property type="match status" value="1"/>
</dbReference>
<gene>
    <name evidence="3" type="ORF">TWF102_000717</name>
</gene>
<dbReference type="EMBL" id="WIQW01000107">
    <property type="protein sequence ID" value="KAF3083306.1"/>
    <property type="molecule type" value="Genomic_DNA"/>
</dbReference>
<dbReference type="Pfam" id="PF13460">
    <property type="entry name" value="NAD_binding_10"/>
    <property type="match status" value="1"/>
</dbReference>
<feature type="domain" description="NAD(P)-binding" evidence="2">
    <location>
        <begin position="16"/>
        <end position="209"/>
    </location>
</feature>
<evidence type="ECO:0000256" key="1">
    <source>
        <dbReference type="ARBA" id="ARBA00038376"/>
    </source>
</evidence>
<dbReference type="AlphaFoldDB" id="A0A7C8N4S5"/>
<organism evidence="3 4">
    <name type="scientific">Orbilia oligospora</name>
    <name type="common">Nematode-trapping fungus</name>
    <name type="synonym">Arthrobotrys oligospora</name>
    <dbReference type="NCBI Taxonomy" id="2813651"/>
    <lineage>
        <taxon>Eukaryota</taxon>
        <taxon>Fungi</taxon>
        <taxon>Dikarya</taxon>
        <taxon>Ascomycota</taxon>
        <taxon>Pezizomycotina</taxon>
        <taxon>Orbiliomycetes</taxon>
        <taxon>Orbiliales</taxon>
        <taxon>Orbiliaceae</taxon>
        <taxon>Orbilia</taxon>
    </lineage>
</organism>
<evidence type="ECO:0000313" key="3">
    <source>
        <dbReference type="EMBL" id="KAF3083306.1"/>
    </source>
</evidence>
<proteinExistence type="inferred from homology"/>
<dbReference type="GO" id="GO:0042602">
    <property type="term" value="F:riboflavin reductase (NADPH) activity"/>
    <property type="evidence" value="ECO:0007669"/>
    <property type="project" value="TreeGrafter"/>
</dbReference>
<sequence length="273" mass="29308">MVIPMAQATKTVAFFGATGGTALAALELSLRAGYQCSAIVRSAEKLKELLSNDTPTANLRIVQGDALKPEPVREVLVDPSTGTVVDTIIYGLGGRPTSLNPLTAKFLFPHICEDTTKVILSVLESFRPATSPLICSVSTTGVSGSNDVPFFYGPFYHWMLKTPHDDKGKMEELVKGGGTNGTFRDWILIRPTLLSDGEATHGQIKAGYEGMEKTKDFGGQLSLANGGSGWRSVNGNAIGYTISRKDVGAFIFEEVVVNGGSRFSRKTVTLSRW</sequence>
<dbReference type="InterPro" id="IPR016040">
    <property type="entry name" value="NAD(P)-bd_dom"/>
</dbReference>
<dbReference type="Gene3D" id="3.40.50.720">
    <property type="entry name" value="NAD(P)-binding Rossmann-like Domain"/>
    <property type="match status" value="1"/>
</dbReference>
<dbReference type="GO" id="GO:0004074">
    <property type="term" value="F:biliverdin reductase [NAD(P)H] activity"/>
    <property type="evidence" value="ECO:0007669"/>
    <property type="project" value="TreeGrafter"/>
</dbReference>
<reference evidence="3 4" key="1">
    <citation type="submission" date="2019-06" db="EMBL/GenBank/DDBJ databases">
        <authorList>
            <person name="Palmer J.M."/>
        </authorList>
    </citation>
    <scope>NUCLEOTIDE SEQUENCE [LARGE SCALE GENOMIC DNA]</scope>
    <source>
        <strain evidence="3 4">TWF102</strain>
    </source>
</reference>
<comment type="similarity">
    <text evidence="1">Belongs to the avfA family.</text>
</comment>
<name>A0A7C8N4S5_ORBOL</name>